<keyword evidence="5 9" id="KW-0378">Hydrolase</keyword>
<feature type="domain" description="PPM-type phosphatase" evidence="10">
    <location>
        <begin position="113"/>
        <end position="381"/>
    </location>
</feature>
<dbReference type="Pfam" id="PF00481">
    <property type="entry name" value="PP2C"/>
    <property type="match status" value="1"/>
</dbReference>
<dbReference type="SUPFAM" id="SSF81606">
    <property type="entry name" value="PP2C-like"/>
    <property type="match status" value="1"/>
</dbReference>
<comment type="similarity">
    <text evidence="2 9">Belongs to the PP2C family.</text>
</comment>
<evidence type="ECO:0000256" key="5">
    <source>
        <dbReference type="ARBA" id="ARBA00022801"/>
    </source>
</evidence>
<evidence type="ECO:0000256" key="9">
    <source>
        <dbReference type="RuleBase" id="RU003465"/>
    </source>
</evidence>
<dbReference type="EC" id="3.1.3.16" evidence="3"/>
<sequence length="381" mass="43855">MTSSDDGQNEYKNFCFTANLIKTTHIYKDEIVAYLHFLAQKYLHNFMDFDSFKKELVTNILLYQRIIIDKIFKLYENTNPVEVKIITKEFWNSLSFLGDISTIETPLNLQKNDFFVIKVTFKNKRRSQEDRSCTVHDLLLLNNRKNLFHDPILMLGVFDGHGGAHASQYLSIFCPWNVSKEITDLFESKDYSIESLSKCLSRTLKNMNETYMSRYSDMTCGSTVNFCLRYNNCLIFLNIGDSQSYIINKDGTFVNTTPLLHNLSVESERRYSISKGAKISKSLDGCYRLNARFCLSRSFGNIEFHDYLNPEPDIIIHQLNGNEKYVVLGTDGFWEDTNIEIFSAKLSALDSEESSKTCLEDFASDVKSKTADNVTVLVAKI</sequence>
<dbReference type="OrthoDB" id="343114at2759"/>
<evidence type="ECO:0000256" key="7">
    <source>
        <dbReference type="ARBA" id="ARBA00022912"/>
    </source>
</evidence>
<evidence type="ECO:0000256" key="8">
    <source>
        <dbReference type="ARBA" id="ARBA00023211"/>
    </source>
</evidence>
<dbReference type="Gene3D" id="3.60.40.10">
    <property type="entry name" value="PPM-type phosphatase domain"/>
    <property type="match status" value="1"/>
</dbReference>
<evidence type="ECO:0000313" key="11">
    <source>
        <dbReference type="EMBL" id="NDJ92658.1"/>
    </source>
</evidence>
<protein>
    <recommendedName>
        <fullName evidence="3">protein-serine/threonine phosphatase</fullName>
        <ecNumber evidence="3">3.1.3.16</ecNumber>
    </recommendedName>
</protein>
<keyword evidence="6" id="KW-0460">Magnesium</keyword>
<evidence type="ECO:0000256" key="6">
    <source>
        <dbReference type="ARBA" id="ARBA00022842"/>
    </source>
</evidence>
<evidence type="ECO:0000256" key="4">
    <source>
        <dbReference type="ARBA" id="ARBA00022723"/>
    </source>
</evidence>
<comment type="cofactor">
    <cofactor evidence="1">
        <name>Mn(2+)</name>
        <dbReference type="ChEBI" id="CHEBI:29035"/>
    </cofactor>
</comment>
<dbReference type="PROSITE" id="PS01032">
    <property type="entry name" value="PPM_1"/>
    <property type="match status" value="1"/>
</dbReference>
<keyword evidence="8" id="KW-0464">Manganese</keyword>
<evidence type="ECO:0000256" key="1">
    <source>
        <dbReference type="ARBA" id="ARBA00001936"/>
    </source>
</evidence>
<keyword evidence="7 9" id="KW-0904">Protein phosphatase</keyword>
<reference evidence="11" key="1">
    <citation type="submission" date="2018-11" db="EMBL/GenBank/DDBJ databases">
        <title>Henneguya salminicola genome and transcriptome.</title>
        <authorList>
            <person name="Yahalomi D."/>
            <person name="Atkinson S.D."/>
            <person name="Neuhof M."/>
            <person name="Chang E.S."/>
            <person name="Philippe H."/>
            <person name="Cartwright P."/>
            <person name="Bartholomew J.L."/>
            <person name="Huchon D."/>
        </authorList>
    </citation>
    <scope>NUCLEOTIDE SEQUENCE</scope>
    <source>
        <strain evidence="11">Hz1</strain>
        <tissue evidence="11">Whole</tissue>
    </source>
</reference>
<dbReference type="InterPro" id="IPR015655">
    <property type="entry name" value="PP2C"/>
</dbReference>
<organism evidence="11">
    <name type="scientific">Henneguya salminicola</name>
    <name type="common">Myxosporean</name>
    <dbReference type="NCBI Taxonomy" id="69463"/>
    <lineage>
        <taxon>Eukaryota</taxon>
        <taxon>Metazoa</taxon>
        <taxon>Cnidaria</taxon>
        <taxon>Myxozoa</taxon>
        <taxon>Myxosporea</taxon>
        <taxon>Bivalvulida</taxon>
        <taxon>Platysporina</taxon>
        <taxon>Myxobolidae</taxon>
        <taxon>Henneguya</taxon>
    </lineage>
</organism>
<dbReference type="InterPro" id="IPR036457">
    <property type="entry name" value="PPM-type-like_dom_sf"/>
</dbReference>
<dbReference type="PANTHER" id="PTHR13832">
    <property type="entry name" value="PROTEIN PHOSPHATASE 2C"/>
    <property type="match status" value="1"/>
</dbReference>
<dbReference type="InterPro" id="IPR001932">
    <property type="entry name" value="PPM-type_phosphatase-like_dom"/>
</dbReference>
<dbReference type="EMBL" id="GHBP01001233">
    <property type="protein sequence ID" value="NDJ92658.1"/>
    <property type="molecule type" value="Transcribed_RNA"/>
</dbReference>
<evidence type="ECO:0000256" key="3">
    <source>
        <dbReference type="ARBA" id="ARBA00013081"/>
    </source>
</evidence>
<name>A0A6G3MF37_HENSL</name>
<dbReference type="CDD" id="cd00143">
    <property type="entry name" value="PP2Cc"/>
    <property type="match status" value="1"/>
</dbReference>
<dbReference type="PROSITE" id="PS51746">
    <property type="entry name" value="PPM_2"/>
    <property type="match status" value="1"/>
</dbReference>
<dbReference type="SMART" id="SM00332">
    <property type="entry name" value="PP2Cc"/>
    <property type="match status" value="1"/>
</dbReference>
<dbReference type="GO" id="GO:0046872">
    <property type="term" value="F:metal ion binding"/>
    <property type="evidence" value="ECO:0007669"/>
    <property type="project" value="UniProtKB-KW"/>
</dbReference>
<keyword evidence="4" id="KW-0479">Metal-binding</keyword>
<evidence type="ECO:0000256" key="2">
    <source>
        <dbReference type="ARBA" id="ARBA00006702"/>
    </source>
</evidence>
<dbReference type="PANTHER" id="PTHR13832:SF803">
    <property type="entry name" value="PROTEIN PHOSPHATASE 1G"/>
    <property type="match status" value="1"/>
</dbReference>
<dbReference type="InterPro" id="IPR000222">
    <property type="entry name" value="PP2C_BS"/>
</dbReference>
<proteinExistence type="inferred from homology"/>
<evidence type="ECO:0000259" key="10">
    <source>
        <dbReference type="PROSITE" id="PS51746"/>
    </source>
</evidence>
<dbReference type="GO" id="GO:0004722">
    <property type="term" value="F:protein serine/threonine phosphatase activity"/>
    <property type="evidence" value="ECO:0007669"/>
    <property type="project" value="UniProtKB-EC"/>
</dbReference>
<accession>A0A6G3MF37</accession>
<dbReference type="AlphaFoldDB" id="A0A6G3MF37"/>